<dbReference type="Gramene" id="rna25875">
    <property type="protein sequence ID" value="RHN63199.1"/>
    <property type="gene ID" value="gene25875"/>
</dbReference>
<feature type="region of interest" description="Disordered" evidence="7">
    <location>
        <begin position="23"/>
        <end position="66"/>
    </location>
</feature>
<dbReference type="GO" id="GO:0008270">
    <property type="term" value="F:zinc ion binding"/>
    <property type="evidence" value="ECO:0007669"/>
    <property type="project" value="UniProtKB-KW"/>
</dbReference>
<keyword evidence="9" id="KW-0012">Acyltransferase</keyword>
<proteinExistence type="predicted"/>
<organism evidence="9 10">
    <name type="scientific">Medicago truncatula</name>
    <name type="common">Barrel medic</name>
    <name type="synonym">Medicago tribuloides</name>
    <dbReference type="NCBI Taxonomy" id="3880"/>
    <lineage>
        <taxon>Eukaryota</taxon>
        <taxon>Viridiplantae</taxon>
        <taxon>Streptophyta</taxon>
        <taxon>Embryophyta</taxon>
        <taxon>Tracheophyta</taxon>
        <taxon>Spermatophyta</taxon>
        <taxon>Magnoliopsida</taxon>
        <taxon>eudicotyledons</taxon>
        <taxon>Gunneridae</taxon>
        <taxon>Pentapetalae</taxon>
        <taxon>rosids</taxon>
        <taxon>fabids</taxon>
        <taxon>Fabales</taxon>
        <taxon>Fabaceae</taxon>
        <taxon>Papilionoideae</taxon>
        <taxon>50 kb inversion clade</taxon>
        <taxon>NPAAA clade</taxon>
        <taxon>Hologalegina</taxon>
        <taxon>IRL clade</taxon>
        <taxon>Trifolieae</taxon>
        <taxon>Medicago</taxon>
    </lineage>
</organism>
<reference evidence="10" key="1">
    <citation type="journal article" date="2018" name="Nat. Plants">
        <title>Whole-genome landscape of Medicago truncatula symbiotic genes.</title>
        <authorList>
            <person name="Pecrix Y."/>
            <person name="Staton S.E."/>
            <person name="Sallet E."/>
            <person name="Lelandais-Briere C."/>
            <person name="Moreau S."/>
            <person name="Carrere S."/>
            <person name="Blein T."/>
            <person name="Jardinaud M.F."/>
            <person name="Latrasse D."/>
            <person name="Zouine M."/>
            <person name="Zahm M."/>
            <person name="Kreplak J."/>
            <person name="Mayjonade B."/>
            <person name="Satge C."/>
            <person name="Perez M."/>
            <person name="Cauet S."/>
            <person name="Marande W."/>
            <person name="Chantry-Darmon C."/>
            <person name="Lopez-Roques C."/>
            <person name="Bouchez O."/>
            <person name="Berard A."/>
            <person name="Debelle F."/>
            <person name="Munos S."/>
            <person name="Bendahmane A."/>
            <person name="Berges H."/>
            <person name="Niebel A."/>
            <person name="Buitink J."/>
            <person name="Frugier F."/>
            <person name="Benhamed M."/>
            <person name="Crespi M."/>
            <person name="Gouzy J."/>
            <person name="Gamas P."/>
        </authorList>
    </citation>
    <scope>NUCLEOTIDE SEQUENCE [LARGE SCALE GENOMIC DNA]</scope>
    <source>
        <strain evidence="10">cv. Jemalong A17</strain>
    </source>
</reference>
<dbReference type="Proteomes" id="UP000265566">
    <property type="component" value="Chromosome 4"/>
</dbReference>
<protein>
    <submittedName>
        <fullName evidence="9">Putative histone acetyltransferase chromatin regulator PHD family</fullName>
        <ecNumber evidence="9">2.3.1.48</ecNumber>
    </submittedName>
</protein>
<dbReference type="EC" id="2.3.1.48" evidence="9"/>
<evidence type="ECO:0000256" key="5">
    <source>
        <dbReference type="ARBA" id="ARBA00023242"/>
    </source>
</evidence>
<dbReference type="PROSITE" id="PS50016">
    <property type="entry name" value="ZF_PHD_2"/>
    <property type="match status" value="1"/>
</dbReference>
<keyword evidence="9" id="KW-0808">Transferase</keyword>
<dbReference type="GO" id="GO:0061733">
    <property type="term" value="F:protein-lysine-acetyltransferase activity"/>
    <property type="evidence" value="ECO:0007669"/>
    <property type="project" value="UniProtKB-EC"/>
</dbReference>
<dbReference type="AlphaFoldDB" id="A0A396IC93"/>
<evidence type="ECO:0000256" key="2">
    <source>
        <dbReference type="ARBA" id="ARBA00022723"/>
    </source>
</evidence>
<dbReference type="InterPro" id="IPR019787">
    <property type="entry name" value="Znf_PHD-finger"/>
</dbReference>
<evidence type="ECO:0000256" key="6">
    <source>
        <dbReference type="PROSITE-ProRule" id="PRU00146"/>
    </source>
</evidence>
<dbReference type="PANTHER" id="PTHR46309">
    <property type="entry name" value="PHD FINGER PROTEIN 12"/>
    <property type="match status" value="1"/>
</dbReference>
<dbReference type="InterPro" id="IPR042163">
    <property type="entry name" value="PHF12"/>
</dbReference>
<dbReference type="InterPro" id="IPR001965">
    <property type="entry name" value="Znf_PHD"/>
</dbReference>
<evidence type="ECO:0000256" key="7">
    <source>
        <dbReference type="SAM" id="MobiDB-lite"/>
    </source>
</evidence>
<dbReference type="PANTHER" id="PTHR46309:SF5">
    <property type="entry name" value="GNAT FAMILY ACETYLTRANSFERASE"/>
    <property type="match status" value="1"/>
</dbReference>
<evidence type="ECO:0000256" key="4">
    <source>
        <dbReference type="ARBA" id="ARBA00022833"/>
    </source>
</evidence>
<dbReference type="InterPro" id="IPR032308">
    <property type="entry name" value="TDBD"/>
</dbReference>
<evidence type="ECO:0000256" key="3">
    <source>
        <dbReference type="ARBA" id="ARBA00022771"/>
    </source>
</evidence>
<evidence type="ECO:0000259" key="8">
    <source>
        <dbReference type="PROSITE" id="PS50016"/>
    </source>
</evidence>
<gene>
    <name evidence="9" type="ORF">MtrunA17_Chr4g0055731</name>
</gene>
<dbReference type="CDD" id="cd15489">
    <property type="entry name" value="PHD_SF"/>
    <property type="match status" value="1"/>
</dbReference>
<dbReference type="InterPro" id="IPR011011">
    <property type="entry name" value="Znf_FYVE_PHD"/>
</dbReference>
<dbReference type="SUPFAM" id="SSF55729">
    <property type="entry name" value="Acyl-CoA N-acyltransferases (Nat)"/>
    <property type="match status" value="1"/>
</dbReference>
<accession>A0A396IC93</accession>
<dbReference type="SUPFAM" id="SSF57903">
    <property type="entry name" value="FYVE/PHD zinc finger"/>
    <property type="match status" value="1"/>
</dbReference>
<dbReference type="InterPro" id="IPR016181">
    <property type="entry name" value="Acyl_CoA_acyltransferase"/>
</dbReference>
<dbReference type="Pfam" id="PF23209">
    <property type="entry name" value="IDM1_C"/>
    <property type="match status" value="1"/>
</dbReference>
<dbReference type="InterPro" id="IPR056511">
    <property type="entry name" value="IDM1_C"/>
</dbReference>
<comment type="caution">
    <text evidence="9">The sequence shown here is derived from an EMBL/GenBank/DDBJ whole genome shotgun (WGS) entry which is preliminary data.</text>
</comment>
<dbReference type="CDD" id="cd04301">
    <property type="entry name" value="NAT_SF"/>
    <property type="match status" value="1"/>
</dbReference>
<dbReference type="Pfam" id="PF16135">
    <property type="entry name" value="TDBD"/>
    <property type="match status" value="1"/>
</dbReference>
<dbReference type="Gene3D" id="3.40.630.30">
    <property type="match status" value="1"/>
</dbReference>
<evidence type="ECO:0000313" key="10">
    <source>
        <dbReference type="Proteomes" id="UP000265566"/>
    </source>
</evidence>
<dbReference type="Gene3D" id="3.30.40.10">
    <property type="entry name" value="Zinc/RING finger domain, C3HC4 (zinc finger)"/>
    <property type="match status" value="1"/>
</dbReference>
<name>A0A396IC93_MEDTR</name>
<comment type="subcellular location">
    <subcellularLocation>
        <location evidence="1">Nucleus</location>
    </subcellularLocation>
</comment>
<evidence type="ECO:0000313" key="9">
    <source>
        <dbReference type="EMBL" id="RHN63199.1"/>
    </source>
</evidence>
<dbReference type="GO" id="GO:0005634">
    <property type="term" value="C:nucleus"/>
    <property type="evidence" value="ECO:0007669"/>
    <property type="project" value="UniProtKB-SubCell"/>
</dbReference>
<sequence>MGNMIMETTPLSVNEIATIVPETSINPDQSLPIETAPSSMNETSNVQQTSHNQEHETPSATAGNASMNVTDIDVPEINNNQEHSLTMETTSSSIPEPLPRQPTIKHNKKTILAWLTACKEIDEGTQVRYHDGEKPITGRIFNGAILCSCCDEEISVWKFEKHAQSEDIQPYKRILVATRKSVLQNILISKWLKEDEQKRRDMFMYAPIHDIVCLVCGKGEDEGEFINCTNCPSTYHRSCAFIQGFSQENDDHWLCSYCSCKYCKGGHEEEYPLDILCRQCNKKCHWMCLNKSEKDLLRTHCSIDEKLKGSIGIQNNINGNESYSWRVLQQMDTKSEDHYVISNSKVAATCMLMEEAFGMITDKHTGVNVVQSVLYNRRFHGKGLAEMPFIATDEAYRGKRICHLLMEIIESFLQSLEVERLTIPSNPQTVEMWKQKYSFSVVNDKKLKKDMVSYNLLMFPGAIRLSKRLFLDLNEPFGNVEPNTVN</sequence>
<keyword evidence="3 6" id="KW-0863">Zinc-finger</keyword>
<dbReference type="SMART" id="SM00249">
    <property type="entry name" value="PHD"/>
    <property type="match status" value="1"/>
</dbReference>
<feature type="domain" description="PHD-type" evidence="8">
    <location>
        <begin position="210"/>
        <end position="261"/>
    </location>
</feature>
<dbReference type="InterPro" id="IPR013083">
    <property type="entry name" value="Znf_RING/FYVE/PHD"/>
</dbReference>
<keyword evidence="4" id="KW-0862">Zinc</keyword>
<dbReference type="EMBL" id="PSQE01000004">
    <property type="protein sequence ID" value="RHN63199.1"/>
    <property type="molecule type" value="Genomic_DNA"/>
</dbReference>
<dbReference type="GO" id="GO:0003714">
    <property type="term" value="F:transcription corepressor activity"/>
    <property type="evidence" value="ECO:0007669"/>
    <property type="project" value="InterPro"/>
</dbReference>
<feature type="compositionally biased region" description="Polar residues" evidence="7">
    <location>
        <begin position="36"/>
        <end position="51"/>
    </location>
</feature>
<keyword evidence="2" id="KW-0479">Metal-binding</keyword>
<keyword evidence="5" id="KW-0539">Nucleus</keyword>
<evidence type="ECO:0000256" key="1">
    <source>
        <dbReference type="ARBA" id="ARBA00004123"/>
    </source>
</evidence>
<dbReference type="Pfam" id="PF00628">
    <property type="entry name" value="PHD"/>
    <property type="match status" value="1"/>
</dbReference>